<sequence length="117" mass="13742">MHDKELKNLNEDIVAAREKSEENSVVGCWRLETDFTLDLKKSRKCDRDVLGAVLRLRGDAKKRKKKTYTEPKKTYTKPKKIKLAILQFYKVDDPGKVHRLRKESPNGTFMANHFDRH</sequence>
<dbReference type="AlphaFoldDB" id="A0ABD1L285"/>
<organism evidence="5 6">
    <name type="scientific">Flemingia macrophylla</name>
    <dbReference type="NCBI Taxonomy" id="520843"/>
    <lineage>
        <taxon>Eukaryota</taxon>
        <taxon>Viridiplantae</taxon>
        <taxon>Streptophyta</taxon>
        <taxon>Embryophyta</taxon>
        <taxon>Tracheophyta</taxon>
        <taxon>Spermatophyta</taxon>
        <taxon>Magnoliopsida</taxon>
        <taxon>eudicotyledons</taxon>
        <taxon>Gunneridae</taxon>
        <taxon>Pentapetalae</taxon>
        <taxon>rosids</taxon>
        <taxon>fabids</taxon>
        <taxon>Fabales</taxon>
        <taxon>Fabaceae</taxon>
        <taxon>Papilionoideae</taxon>
        <taxon>50 kb inversion clade</taxon>
        <taxon>NPAAA clade</taxon>
        <taxon>indigoferoid/millettioid clade</taxon>
        <taxon>Phaseoleae</taxon>
        <taxon>Flemingia</taxon>
    </lineage>
</organism>
<protein>
    <recommendedName>
        <fullName evidence="4">Small ribosomal subunit protein eS31 domain-containing protein</fullName>
    </recommendedName>
</protein>
<keyword evidence="3" id="KW-0687">Ribonucleoprotein</keyword>
<dbReference type="SUPFAM" id="SSF57829">
    <property type="entry name" value="Zn-binding ribosomal proteins"/>
    <property type="match status" value="1"/>
</dbReference>
<proteinExistence type="predicted"/>
<dbReference type="GO" id="GO:0005840">
    <property type="term" value="C:ribosome"/>
    <property type="evidence" value="ECO:0007669"/>
    <property type="project" value="UniProtKB-KW"/>
</dbReference>
<dbReference type="EMBL" id="JBGMDY010000011">
    <property type="protein sequence ID" value="KAL2317624.1"/>
    <property type="molecule type" value="Genomic_DNA"/>
</dbReference>
<dbReference type="SMART" id="SM01402">
    <property type="entry name" value="Ribosomal_S27"/>
    <property type="match status" value="1"/>
</dbReference>
<accession>A0ABD1L285</accession>
<gene>
    <name evidence="5" type="ORF">Fmac_031500</name>
</gene>
<keyword evidence="6" id="KW-1185">Reference proteome</keyword>
<evidence type="ECO:0000313" key="5">
    <source>
        <dbReference type="EMBL" id="KAL2317624.1"/>
    </source>
</evidence>
<name>A0ABD1L285_9FABA</name>
<dbReference type="InterPro" id="IPR002906">
    <property type="entry name" value="Ribosomal_eS31"/>
</dbReference>
<dbReference type="InterPro" id="IPR038582">
    <property type="entry name" value="Ribosomal_eS31_euk-type_sf"/>
</dbReference>
<comment type="caution">
    <text evidence="5">The sequence shown here is derived from an EMBL/GenBank/DDBJ whole genome shotgun (WGS) entry which is preliminary data.</text>
</comment>
<feature type="domain" description="Small ribosomal subunit protein eS31" evidence="4">
    <location>
        <begin position="85"/>
        <end position="117"/>
    </location>
</feature>
<evidence type="ECO:0000256" key="1">
    <source>
        <dbReference type="ARBA" id="ARBA00022833"/>
    </source>
</evidence>
<evidence type="ECO:0000259" key="4">
    <source>
        <dbReference type="SMART" id="SM01402"/>
    </source>
</evidence>
<dbReference type="Pfam" id="PF01599">
    <property type="entry name" value="Ribosomal_S27"/>
    <property type="match status" value="1"/>
</dbReference>
<dbReference type="GO" id="GO:1990904">
    <property type="term" value="C:ribonucleoprotein complex"/>
    <property type="evidence" value="ECO:0007669"/>
    <property type="project" value="UniProtKB-KW"/>
</dbReference>
<dbReference type="Gene3D" id="6.20.50.150">
    <property type="match status" value="1"/>
</dbReference>
<keyword evidence="2" id="KW-0689">Ribosomal protein</keyword>
<reference evidence="5 6" key="1">
    <citation type="submission" date="2024-08" db="EMBL/GenBank/DDBJ databases">
        <title>Insights into the chromosomal genome structure of Flemingia macrophylla.</title>
        <authorList>
            <person name="Ding Y."/>
            <person name="Zhao Y."/>
            <person name="Bi W."/>
            <person name="Wu M."/>
            <person name="Zhao G."/>
            <person name="Gong Y."/>
            <person name="Li W."/>
            <person name="Zhang P."/>
        </authorList>
    </citation>
    <scope>NUCLEOTIDE SEQUENCE [LARGE SCALE GENOMIC DNA]</scope>
    <source>
        <strain evidence="5">DYQJB</strain>
        <tissue evidence="5">Leaf</tissue>
    </source>
</reference>
<evidence type="ECO:0000313" key="6">
    <source>
        <dbReference type="Proteomes" id="UP001603857"/>
    </source>
</evidence>
<keyword evidence="1" id="KW-0862">Zinc</keyword>
<evidence type="ECO:0000256" key="2">
    <source>
        <dbReference type="ARBA" id="ARBA00022980"/>
    </source>
</evidence>
<evidence type="ECO:0000256" key="3">
    <source>
        <dbReference type="ARBA" id="ARBA00023274"/>
    </source>
</evidence>
<dbReference type="Proteomes" id="UP001603857">
    <property type="component" value="Unassembled WGS sequence"/>
</dbReference>
<dbReference type="InterPro" id="IPR011332">
    <property type="entry name" value="Ribosomal_zn-bd"/>
</dbReference>